<name>A0A1W6BV58_9BACT</name>
<dbReference type="KEGG" id="ccun:CCUN_0327"/>
<feature type="transmembrane region" description="Helical" evidence="1">
    <location>
        <begin position="7"/>
        <end position="30"/>
    </location>
</feature>
<dbReference type="PROSITE" id="PS51257">
    <property type="entry name" value="PROKAR_LIPOPROTEIN"/>
    <property type="match status" value="1"/>
</dbReference>
<keyword evidence="1" id="KW-0472">Membrane</keyword>
<proteinExistence type="predicted"/>
<dbReference type="OrthoDB" id="5324824at2"/>
<keyword evidence="1" id="KW-0812">Transmembrane</keyword>
<evidence type="ECO:0000256" key="1">
    <source>
        <dbReference type="SAM" id="Phobius"/>
    </source>
</evidence>
<dbReference type="Proteomes" id="UP000192902">
    <property type="component" value="Chromosome"/>
</dbReference>
<accession>A0A1W6BV58</accession>
<evidence type="ECO:0000313" key="3">
    <source>
        <dbReference type="Proteomes" id="UP000192902"/>
    </source>
</evidence>
<dbReference type="AlphaFoldDB" id="A0A1W6BV58"/>
<gene>
    <name evidence="2" type="ORF">CCUN_0327</name>
</gene>
<keyword evidence="1" id="KW-1133">Transmembrane helix</keyword>
<dbReference type="RefSeq" id="WP_027305251.1">
    <property type="nucleotide sequence ID" value="NZ_CP020867.1"/>
</dbReference>
<evidence type="ECO:0000313" key="2">
    <source>
        <dbReference type="EMBL" id="ARJ55980.1"/>
    </source>
</evidence>
<dbReference type="STRING" id="1121267.CCUN_0327"/>
<protein>
    <submittedName>
        <fullName evidence="2">Putative cytochrome c oxidase-associated protein CcoH</fullName>
    </submittedName>
</protein>
<dbReference type="eggNOG" id="COG5456">
    <property type="taxonomic scope" value="Bacteria"/>
</dbReference>
<sequence>MSKDKTFWPYGILLSILAIIIACIVTIVYASRYPVYEDDFYLDSYQNIDYHFNEIQRKQTNFNQLFNLSFQNDKITILGKRKIKSYEVSSAELLHFKIEKLANLNPNILKTQILLTRPHQNTQDQVLQAKIEKDTLNIQLPNELESGRWQLKIKLIADDEAIGFYNFELKIP</sequence>
<reference evidence="2 3" key="1">
    <citation type="submission" date="2017-04" db="EMBL/GenBank/DDBJ databases">
        <title>Complete genome sequence of the Campylobacter cuniculorum type strain LMG24588.</title>
        <authorList>
            <person name="Miller W.G."/>
            <person name="Yee E."/>
            <person name="Revez J."/>
            <person name="Bono J.L."/>
            <person name="Rossi M."/>
        </authorList>
    </citation>
    <scope>NUCLEOTIDE SEQUENCE [LARGE SCALE GENOMIC DNA]</scope>
    <source>
        <strain evidence="2 3">LMG 24588</strain>
    </source>
</reference>
<dbReference type="EMBL" id="CP020867">
    <property type="protein sequence ID" value="ARJ55980.1"/>
    <property type="molecule type" value="Genomic_DNA"/>
</dbReference>
<organism evidence="2 3">
    <name type="scientific">Campylobacter cuniculorum DSM 23162 = LMG 24588</name>
    <dbReference type="NCBI Taxonomy" id="1121267"/>
    <lineage>
        <taxon>Bacteria</taxon>
        <taxon>Pseudomonadati</taxon>
        <taxon>Campylobacterota</taxon>
        <taxon>Epsilonproteobacteria</taxon>
        <taxon>Campylobacterales</taxon>
        <taxon>Campylobacteraceae</taxon>
        <taxon>Campylobacter</taxon>
    </lineage>
</organism>